<accession>G5B8V9</accession>
<organism evidence="2 3">
    <name type="scientific">Heterocephalus glaber</name>
    <name type="common">Naked mole rat</name>
    <dbReference type="NCBI Taxonomy" id="10181"/>
    <lineage>
        <taxon>Eukaryota</taxon>
        <taxon>Metazoa</taxon>
        <taxon>Chordata</taxon>
        <taxon>Craniata</taxon>
        <taxon>Vertebrata</taxon>
        <taxon>Euteleostomi</taxon>
        <taxon>Mammalia</taxon>
        <taxon>Eutheria</taxon>
        <taxon>Euarchontoglires</taxon>
        <taxon>Glires</taxon>
        <taxon>Rodentia</taxon>
        <taxon>Hystricomorpha</taxon>
        <taxon>Bathyergidae</taxon>
        <taxon>Heterocephalus</taxon>
    </lineage>
</organism>
<evidence type="ECO:0000313" key="3">
    <source>
        <dbReference type="Proteomes" id="UP000006813"/>
    </source>
</evidence>
<evidence type="ECO:0000256" key="1">
    <source>
        <dbReference type="SAM" id="MobiDB-lite"/>
    </source>
</evidence>
<dbReference type="EMBL" id="JH169012">
    <property type="protein sequence ID" value="EHB05720.1"/>
    <property type="molecule type" value="Genomic_DNA"/>
</dbReference>
<proteinExistence type="predicted"/>
<dbReference type="Proteomes" id="UP000006813">
    <property type="component" value="Unassembled WGS sequence"/>
</dbReference>
<protein>
    <submittedName>
        <fullName evidence="2">Rho GTPase-activating protein 29</fullName>
    </submittedName>
</protein>
<gene>
    <name evidence="2" type="ORF">GW7_15254</name>
</gene>
<dbReference type="InParanoid" id="G5B8V9"/>
<evidence type="ECO:0000313" key="2">
    <source>
        <dbReference type="EMBL" id="EHB05720.1"/>
    </source>
</evidence>
<dbReference type="AlphaFoldDB" id="G5B8V9"/>
<reference evidence="2 3" key="1">
    <citation type="journal article" date="2011" name="Nature">
        <title>Genome sequencing reveals insights into physiology and longevity of the naked mole rat.</title>
        <authorList>
            <person name="Kim E.B."/>
            <person name="Fang X."/>
            <person name="Fushan A.A."/>
            <person name="Huang Z."/>
            <person name="Lobanov A.V."/>
            <person name="Han L."/>
            <person name="Marino S.M."/>
            <person name="Sun X."/>
            <person name="Turanov A.A."/>
            <person name="Yang P."/>
            <person name="Yim S.H."/>
            <person name="Zhao X."/>
            <person name="Kasaikina M.V."/>
            <person name="Stoletzki N."/>
            <person name="Peng C."/>
            <person name="Polak P."/>
            <person name="Xiong Z."/>
            <person name="Kiezun A."/>
            <person name="Zhu Y."/>
            <person name="Chen Y."/>
            <person name="Kryukov G.V."/>
            <person name="Zhang Q."/>
            <person name="Peshkin L."/>
            <person name="Yang L."/>
            <person name="Bronson R.T."/>
            <person name="Buffenstein R."/>
            <person name="Wang B."/>
            <person name="Han C."/>
            <person name="Li Q."/>
            <person name="Chen L."/>
            <person name="Zhao W."/>
            <person name="Sunyaev S.R."/>
            <person name="Park T.J."/>
            <person name="Zhang G."/>
            <person name="Wang J."/>
            <person name="Gladyshev V.N."/>
        </authorList>
    </citation>
    <scope>NUCLEOTIDE SEQUENCE [LARGE SCALE GENOMIC DNA]</scope>
</reference>
<dbReference type="STRING" id="10181.G5B8V9"/>
<name>G5B8V9_HETGA</name>
<feature type="region of interest" description="Disordered" evidence="1">
    <location>
        <begin position="1"/>
        <end position="27"/>
    </location>
</feature>
<sequence length="51" mass="5932">MALSAPVRDAGWSAPETEEHDFPDVTPMCQRPKLKRMQQFEDLEEEIPQFV</sequence>